<dbReference type="EMBL" id="OKRC01000008">
    <property type="protein sequence ID" value="SPE22333.1"/>
    <property type="molecule type" value="Genomic_DNA"/>
</dbReference>
<dbReference type="InterPro" id="IPR001387">
    <property type="entry name" value="Cro/C1-type_HTH"/>
</dbReference>
<dbReference type="InterPro" id="IPR010982">
    <property type="entry name" value="Lambda_DNA-bd_dom_sf"/>
</dbReference>
<dbReference type="InterPro" id="IPR011051">
    <property type="entry name" value="RmlC_Cupin_sf"/>
</dbReference>
<dbReference type="InterPro" id="IPR014710">
    <property type="entry name" value="RmlC-like_jellyroll"/>
</dbReference>
<dbReference type="GO" id="GO:0003700">
    <property type="term" value="F:DNA-binding transcription factor activity"/>
    <property type="evidence" value="ECO:0007669"/>
    <property type="project" value="TreeGrafter"/>
</dbReference>
<dbReference type="Gene3D" id="1.10.260.40">
    <property type="entry name" value="lambda repressor-like DNA-binding domains"/>
    <property type="match status" value="1"/>
</dbReference>
<dbReference type="SMART" id="SM00530">
    <property type="entry name" value="HTH_XRE"/>
    <property type="match status" value="1"/>
</dbReference>
<dbReference type="InterPro" id="IPR050807">
    <property type="entry name" value="TransReg_Diox_bact_type"/>
</dbReference>
<dbReference type="AlphaFoldDB" id="A0A2K4QAG6"/>
<dbReference type="GO" id="GO:0005829">
    <property type="term" value="C:cytosol"/>
    <property type="evidence" value="ECO:0007669"/>
    <property type="project" value="TreeGrafter"/>
</dbReference>
<comment type="caution">
    <text evidence="2">The sequence shown here is derived from an EMBL/GenBank/DDBJ whole genome shotgun (WGS) entry which is preliminary data.</text>
</comment>
<dbReference type="PROSITE" id="PS50943">
    <property type="entry name" value="HTH_CROC1"/>
    <property type="match status" value="1"/>
</dbReference>
<dbReference type="Proteomes" id="UP000239650">
    <property type="component" value="Unassembled WGS sequence"/>
</dbReference>
<name>A0A2K4QAG6_LATSK</name>
<dbReference type="SUPFAM" id="SSF47413">
    <property type="entry name" value="lambda repressor-like DNA-binding domains"/>
    <property type="match status" value="1"/>
</dbReference>
<reference evidence="2 3" key="1">
    <citation type="submission" date="2018-02" db="EMBL/GenBank/DDBJ databases">
        <authorList>
            <person name="Rodrigo-Torres L."/>
            <person name="Arahal R. D."/>
            <person name="Lucena T."/>
        </authorList>
    </citation>
    <scope>NUCLEOTIDE SEQUENCE [LARGE SCALE GENOMIC DNA]</scope>
    <source>
        <strain evidence="2 3">CECT 9267</strain>
    </source>
</reference>
<gene>
    <name evidence="2" type="primary">rghR</name>
    <name evidence="2" type="ORF">LAS9267_01670</name>
</gene>
<dbReference type="RefSeq" id="WP_035147443.1">
    <property type="nucleotide sequence ID" value="NZ_CAKMCP010000006.1"/>
</dbReference>
<dbReference type="Gene3D" id="2.60.120.10">
    <property type="entry name" value="Jelly Rolls"/>
    <property type="match status" value="1"/>
</dbReference>
<keyword evidence="1" id="KW-0238">DNA-binding</keyword>
<evidence type="ECO:0000313" key="2">
    <source>
        <dbReference type="EMBL" id="SPE22333.1"/>
    </source>
</evidence>
<dbReference type="Pfam" id="PF01381">
    <property type="entry name" value="HTH_3"/>
    <property type="match status" value="1"/>
</dbReference>
<dbReference type="SUPFAM" id="SSF51182">
    <property type="entry name" value="RmlC-like cupins"/>
    <property type="match status" value="1"/>
</dbReference>
<dbReference type="PANTHER" id="PTHR46797:SF24">
    <property type="entry name" value="DNA-BINDING PHAGE PROTEIN"/>
    <property type="match status" value="1"/>
</dbReference>
<protein>
    <submittedName>
        <fullName evidence="2">HTH-type transcriptional repressor RghR</fullName>
    </submittedName>
</protein>
<dbReference type="PANTHER" id="PTHR46797">
    <property type="entry name" value="HTH-TYPE TRANSCRIPTIONAL REGULATOR"/>
    <property type="match status" value="1"/>
</dbReference>
<dbReference type="CDD" id="cd00093">
    <property type="entry name" value="HTH_XRE"/>
    <property type="match status" value="1"/>
</dbReference>
<sequence length="185" mass="21316">MSSNNNIVNNIGEQIKQLRQSKKISVEKLSELSGLSSLTITKIENGKSNPTINTLWKLTKCLEAPLMSLFKNRGSNVVFSTENHGYFLEDENHKWEVEPIVGQFDFEVYKVRLKANSKYYLDSQTSNTLEVITVLSGTLNLRVKHDSYIVHEHNTIYFINNNSHEYINDTNEDILMNIVVKYENL</sequence>
<accession>A0A2K4QAG6</accession>
<dbReference type="GeneID" id="57133050"/>
<evidence type="ECO:0000313" key="3">
    <source>
        <dbReference type="Proteomes" id="UP000239650"/>
    </source>
</evidence>
<evidence type="ECO:0000256" key="1">
    <source>
        <dbReference type="ARBA" id="ARBA00023125"/>
    </source>
</evidence>
<proteinExistence type="predicted"/>
<organism evidence="2 3">
    <name type="scientific">Latilactobacillus sakei</name>
    <name type="common">Lactobacillus sakei</name>
    <dbReference type="NCBI Taxonomy" id="1599"/>
    <lineage>
        <taxon>Bacteria</taxon>
        <taxon>Bacillati</taxon>
        <taxon>Bacillota</taxon>
        <taxon>Bacilli</taxon>
        <taxon>Lactobacillales</taxon>
        <taxon>Lactobacillaceae</taxon>
        <taxon>Latilactobacillus</taxon>
    </lineage>
</organism>
<dbReference type="GO" id="GO:0003677">
    <property type="term" value="F:DNA binding"/>
    <property type="evidence" value="ECO:0007669"/>
    <property type="project" value="UniProtKB-KW"/>
</dbReference>